<dbReference type="InterPro" id="IPR001609">
    <property type="entry name" value="Myosin_head_motor_dom-like"/>
</dbReference>
<feature type="non-terminal residue" evidence="6">
    <location>
        <position position="74"/>
    </location>
</feature>
<evidence type="ECO:0000313" key="7">
    <source>
        <dbReference type="Proteomes" id="UP000053766"/>
    </source>
</evidence>
<dbReference type="Proteomes" id="UP000053766">
    <property type="component" value="Unassembled WGS sequence"/>
</dbReference>
<name>A0A0D8XBB0_DICVI</name>
<keyword evidence="4" id="KW-0472">Membrane</keyword>
<organism evidence="6 7">
    <name type="scientific">Dictyocaulus viviparus</name>
    <name type="common">Bovine lungworm</name>
    <dbReference type="NCBI Taxonomy" id="29172"/>
    <lineage>
        <taxon>Eukaryota</taxon>
        <taxon>Metazoa</taxon>
        <taxon>Ecdysozoa</taxon>
        <taxon>Nematoda</taxon>
        <taxon>Chromadorea</taxon>
        <taxon>Rhabditida</taxon>
        <taxon>Rhabditina</taxon>
        <taxon>Rhabditomorpha</taxon>
        <taxon>Strongyloidea</taxon>
        <taxon>Metastrongylidae</taxon>
        <taxon>Dictyocaulus</taxon>
    </lineage>
</organism>
<keyword evidence="1" id="KW-0547">Nucleotide-binding</keyword>
<dbReference type="GO" id="GO:0005524">
    <property type="term" value="F:ATP binding"/>
    <property type="evidence" value="ECO:0007669"/>
    <property type="project" value="UniProtKB-KW"/>
</dbReference>
<comment type="similarity">
    <text evidence="3">Belongs to the TRAFAC class myosin-kinesin ATPase superfamily. Myosin family.</text>
</comment>
<keyword evidence="3" id="KW-0505">Motor protein</keyword>
<feature type="domain" description="Myosin motor" evidence="5">
    <location>
        <begin position="1"/>
        <end position="74"/>
    </location>
</feature>
<keyword evidence="7" id="KW-1185">Reference proteome</keyword>
<dbReference type="AlphaFoldDB" id="A0A0D8XBB0"/>
<keyword evidence="2" id="KW-0067">ATP-binding</keyword>
<keyword evidence="3" id="KW-0518">Myosin</keyword>
<keyword evidence="4" id="KW-1133">Transmembrane helix</keyword>
<evidence type="ECO:0000259" key="5">
    <source>
        <dbReference type="PROSITE" id="PS51456"/>
    </source>
</evidence>
<feature type="transmembrane region" description="Helical" evidence="4">
    <location>
        <begin position="25"/>
        <end position="43"/>
    </location>
</feature>
<dbReference type="GO" id="GO:0016459">
    <property type="term" value="C:myosin complex"/>
    <property type="evidence" value="ECO:0007669"/>
    <property type="project" value="UniProtKB-KW"/>
</dbReference>
<reference evidence="6 7" key="1">
    <citation type="submission" date="2013-11" db="EMBL/GenBank/DDBJ databases">
        <title>Draft genome of the bovine lungworm Dictyocaulus viviparus.</title>
        <authorList>
            <person name="Mitreva M."/>
        </authorList>
    </citation>
    <scope>NUCLEOTIDE SEQUENCE [LARGE SCALE GENOMIC DNA]</scope>
    <source>
        <strain evidence="6 7">HannoverDv2000</strain>
    </source>
</reference>
<dbReference type="STRING" id="29172.A0A0D8XBB0"/>
<dbReference type="PROSITE" id="PS51456">
    <property type="entry name" value="MYOSIN_MOTOR"/>
    <property type="match status" value="1"/>
</dbReference>
<dbReference type="EMBL" id="KN720934">
    <property type="protein sequence ID" value="KJH39751.1"/>
    <property type="molecule type" value="Genomic_DNA"/>
</dbReference>
<accession>A0A0D8XBB0</accession>
<evidence type="ECO:0000256" key="1">
    <source>
        <dbReference type="ARBA" id="ARBA00022741"/>
    </source>
</evidence>
<evidence type="ECO:0000313" key="6">
    <source>
        <dbReference type="EMBL" id="KJH39751.1"/>
    </source>
</evidence>
<dbReference type="Gene3D" id="3.40.850.10">
    <property type="entry name" value="Kinesin motor domain"/>
    <property type="match status" value="1"/>
</dbReference>
<keyword evidence="3" id="KW-0009">Actin-binding</keyword>
<proteinExistence type="inferred from homology"/>
<dbReference type="GO" id="GO:0003774">
    <property type="term" value="F:cytoskeletal motor activity"/>
    <property type="evidence" value="ECO:0007669"/>
    <property type="project" value="InterPro"/>
</dbReference>
<sequence>MLCKSSERKGPIERSLRATWKKRRFIAIVFIVIAYFAAVGASQQEQFDKKMDNHKRITLEDQIIQTNPVLEAFG</sequence>
<keyword evidence="4" id="KW-0812">Transmembrane</keyword>
<evidence type="ECO:0000256" key="3">
    <source>
        <dbReference type="PROSITE-ProRule" id="PRU00782"/>
    </source>
</evidence>
<evidence type="ECO:0000256" key="2">
    <source>
        <dbReference type="ARBA" id="ARBA00022840"/>
    </source>
</evidence>
<protein>
    <recommendedName>
        <fullName evidence="5">Myosin motor domain-containing protein</fullName>
    </recommendedName>
</protein>
<dbReference type="OrthoDB" id="6108017at2759"/>
<dbReference type="InterPro" id="IPR036961">
    <property type="entry name" value="Kinesin_motor_dom_sf"/>
</dbReference>
<gene>
    <name evidence="6" type="ORF">DICVIV_14361</name>
</gene>
<dbReference type="GO" id="GO:0003779">
    <property type="term" value="F:actin binding"/>
    <property type="evidence" value="ECO:0007669"/>
    <property type="project" value="UniProtKB-KW"/>
</dbReference>
<evidence type="ECO:0000256" key="4">
    <source>
        <dbReference type="SAM" id="Phobius"/>
    </source>
</evidence>
<reference evidence="7" key="2">
    <citation type="journal article" date="2016" name="Sci. Rep.">
        <title>Dictyocaulus viviparus genome, variome and transcriptome elucidate lungworm biology and support future intervention.</title>
        <authorList>
            <person name="McNulty S.N."/>
            <person name="Strube C."/>
            <person name="Rosa B.A."/>
            <person name="Martin J.C."/>
            <person name="Tyagi R."/>
            <person name="Choi Y.J."/>
            <person name="Wang Q."/>
            <person name="Hallsworth Pepin K."/>
            <person name="Zhang X."/>
            <person name="Ozersky P."/>
            <person name="Wilson R.K."/>
            <person name="Sternberg P.W."/>
            <person name="Gasser R.B."/>
            <person name="Mitreva M."/>
        </authorList>
    </citation>
    <scope>NUCLEOTIDE SEQUENCE [LARGE SCALE GENOMIC DNA]</scope>
    <source>
        <strain evidence="7">HannoverDv2000</strain>
    </source>
</reference>
<comment type="caution">
    <text evidence="3">Lacks conserved residue(s) required for the propagation of feature annotation.</text>
</comment>